<accession>A0A8J2LYA0</accession>
<keyword evidence="6 15" id="KW-1133">Transmembrane helix</keyword>
<keyword evidence="12 13" id="KW-0407">Ion channel</keyword>
<evidence type="ECO:0000256" key="11">
    <source>
        <dbReference type="ARBA" id="ARBA00023201"/>
    </source>
</evidence>
<keyword evidence="8 13" id="KW-0406">Ion transport</keyword>
<sequence length="833" mass="95498">MESSDTRNGDYSSNYMKYIQPPKLPLKYRKSYDELCHDNHAIPYYYQTDRNIVDSNHIIIKTIRNFSENTTAHGVRRIFIARNPYTARLWLFGIVLCFIVLTVQAYQLLMKFNRYEKITSIELKFDYIQFPAVTFCNLNPYKKTLIRSVPSIKDTMDVYENAKSFRKNRVKQQLPIGIIRKQSYNQNKRLSHVAFDNKITNDDLNINYIRRGYARQRQKRNYKKNSFKNNYTTMINKSEIIHANEMNNEIFSFSNTYFPTDTDTITTTATTIAAATTAISTTGNTDITNTLTFTSIAGISTTDIKTFSNASDLTLRSKRMAEKTRYEVIEAHCKCIGKSEMECIRFESIPPSDNARCICTYDNEMNIAWPCFNISIWYEEKCNACFEDGLCEPKEDYPTQSADWPCLCRNRTADSKRHCVRTLKNVKQLWVTMLYPSTTTKKTTTTTTTTTTTMKTPPKQSARVTAPETVKAMGFTGMTDGVAMLTRAKENLIFTMSALPEVQRIALSQSKREFIEMCSFDGKECDIDTDFKLHVDPEFGNCYTFNWDVNNNHSSSKAGPMYGIRLLLFVNISDYMATSEASGVRLAIHSPTDFPFPDTFGYSAPVGFASSFGLKKHVVQRLSAPYGDCQQEKKMDSSVYIYGDYDYNPEGCHRSCFQNTLLDKCGCGDPRFPVPKGRTHCSAFNATARGCLDRAIAEIGDFHRIMDRLTDCHCKQLCENEVYSVTFSTSKWPSDASDLGNCNPNMNDEECRKYYRENAAMVEVYYEQLNYELLKESEAYGLANLLADVGGHLGLWMGMLSSFIRKFKFCYFLHSMKLTMSTPNNPEIKFYKT</sequence>
<feature type="transmembrane region" description="Helical" evidence="15">
    <location>
        <begin position="89"/>
        <end position="109"/>
    </location>
</feature>
<keyword evidence="3 13" id="KW-0813">Transport</keyword>
<organism evidence="16 17">
    <name type="scientific">Cercopithifilaria johnstoni</name>
    <dbReference type="NCBI Taxonomy" id="2874296"/>
    <lineage>
        <taxon>Eukaryota</taxon>
        <taxon>Metazoa</taxon>
        <taxon>Ecdysozoa</taxon>
        <taxon>Nematoda</taxon>
        <taxon>Chromadorea</taxon>
        <taxon>Rhabditida</taxon>
        <taxon>Spirurina</taxon>
        <taxon>Spiruromorpha</taxon>
        <taxon>Filarioidea</taxon>
        <taxon>Onchocercidae</taxon>
        <taxon>Cercopithifilaria</taxon>
    </lineage>
</organism>
<dbReference type="GO" id="GO:0015280">
    <property type="term" value="F:ligand-gated sodium channel activity"/>
    <property type="evidence" value="ECO:0007669"/>
    <property type="project" value="TreeGrafter"/>
</dbReference>
<dbReference type="GO" id="GO:0005886">
    <property type="term" value="C:plasma membrane"/>
    <property type="evidence" value="ECO:0007669"/>
    <property type="project" value="TreeGrafter"/>
</dbReference>
<feature type="compositionally biased region" description="Low complexity" evidence="14">
    <location>
        <begin position="441"/>
        <end position="456"/>
    </location>
</feature>
<evidence type="ECO:0000256" key="14">
    <source>
        <dbReference type="SAM" id="MobiDB-lite"/>
    </source>
</evidence>
<dbReference type="InterPro" id="IPR004726">
    <property type="entry name" value="Deg-1"/>
</dbReference>
<dbReference type="AlphaFoldDB" id="A0A8J2LYA0"/>
<dbReference type="NCBIfam" id="TIGR00867">
    <property type="entry name" value="deg-1"/>
    <property type="match status" value="1"/>
</dbReference>
<evidence type="ECO:0000256" key="13">
    <source>
        <dbReference type="RuleBase" id="RU000679"/>
    </source>
</evidence>
<name>A0A8J2LYA0_9BILA</name>
<evidence type="ECO:0000256" key="7">
    <source>
        <dbReference type="ARBA" id="ARBA00023053"/>
    </source>
</evidence>
<evidence type="ECO:0000256" key="4">
    <source>
        <dbReference type="ARBA" id="ARBA00022461"/>
    </source>
</evidence>
<dbReference type="PANTHER" id="PTHR11690:SF276">
    <property type="entry name" value="DEGENERIN DEG-1"/>
    <property type="match status" value="1"/>
</dbReference>
<comment type="subcellular location">
    <subcellularLocation>
        <location evidence="1">Membrane</location>
        <topology evidence="1">Multi-pass membrane protein</topology>
    </subcellularLocation>
</comment>
<evidence type="ECO:0008006" key="18">
    <source>
        <dbReference type="Google" id="ProtNLM"/>
    </source>
</evidence>
<comment type="caution">
    <text evidence="16">The sequence shown here is derived from an EMBL/GenBank/DDBJ whole genome shotgun (WGS) entry which is preliminary data.</text>
</comment>
<evidence type="ECO:0000256" key="12">
    <source>
        <dbReference type="ARBA" id="ARBA00023303"/>
    </source>
</evidence>
<keyword evidence="17" id="KW-1185">Reference proteome</keyword>
<proteinExistence type="inferred from homology"/>
<dbReference type="PANTHER" id="PTHR11690">
    <property type="entry name" value="AMILORIDE-SENSITIVE SODIUM CHANNEL-RELATED"/>
    <property type="match status" value="1"/>
</dbReference>
<dbReference type="EMBL" id="CAKAEH010000050">
    <property type="protein sequence ID" value="CAG9529650.1"/>
    <property type="molecule type" value="Genomic_DNA"/>
</dbReference>
<evidence type="ECO:0000313" key="16">
    <source>
        <dbReference type="EMBL" id="CAG9529650.1"/>
    </source>
</evidence>
<evidence type="ECO:0000256" key="1">
    <source>
        <dbReference type="ARBA" id="ARBA00004141"/>
    </source>
</evidence>
<dbReference type="OrthoDB" id="6021021at2759"/>
<keyword evidence="5 13" id="KW-0812">Transmembrane</keyword>
<evidence type="ECO:0000256" key="3">
    <source>
        <dbReference type="ARBA" id="ARBA00022448"/>
    </source>
</evidence>
<comment type="similarity">
    <text evidence="2 13">Belongs to the amiloride-sensitive sodium channel (TC 1.A.6) family.</text>
</comment>
<dbReference type="PROSITE" id="PS01206">
    <property type="entry name" value="ASC"/>
    <property type="match status" value="1"/>
</dbReference>
<keyword evidence="9 15" id="KW-0472">Membrane</keyword>
<evidence type="ECO:0000256" key="6">
    <source>
        <dbReference type="ARBA" id="ARBA00022989"/>
    </source>
</evidence>
<protein>
    <recommendedName>
        <fullName evidence="18">Degenerin deg-1</fullName>
    </recommendedName>
</protein>
<dbReference type="InterPro" id="IPR020903">
    <property type="entry name" value="ENaC_CS"/>
</dbReference>
<evidence type="ECO:0000256" key="5">
    <source>
        <dbReference type="ARBA" id="ARBA00022692"/>
    </source>
</evidence>
<dbReference type="Pfam" id="PF00858">
    <property type="entry name" value="ASC"/>
    <property type="match status" value="1"/>
</dbReference>
<keyword evidence="11 13" id="KW-0739">Sodium transport</keyword>
<dbReference type="Gene3D" id="2.60.470.10">
    <property type="entry name" value="Acid-sensing ion channels like domains"/>
    <property type="match status" value="1"/>
</dbReference>
<gene>
    <name evidence="16" type="ORF">CJOHNSTONI_LOCUS212</name>
</gene>
<keyword evidence="10" id="KW-0325">Glycoprotein</keyword>
<feature type="region of interest" description="Disordered" evidence="14">
    <location>
        <begin position="441"/>
        <end position="464"/>
    </location>
</feature>
<dbReference type="Proteomes" id="UP000746747">
    <property type="component" value="Unassembled WGS sequence"/>
</dbReference>
<evidence type="ECO:0000313" key="17">
    <source>
        <dbReference type="Proteomes" id="UP000746747"/>
    </source>
</evidence>
<keyword evidence="7" id="KW-0915">Sodium</keyword>
<keyword evidence="4 13" id="KW-0894">Sodium channel</keyword>
<evidence type="ECO:0000256" key="15">
    <source>
        <dbReference type="SAM" id="Phobius"/>
    </source>
</evidence>
<dbReference type="Gene3D" id="1.10.287.770">
    <property type="entry name" value="YojJ-like"/>
    <property type="match status" value="1"/>
</dbReference>
<dbReference type="PRINTS" id="PR01078">
    <property type="entry name" value="AMINACHANNEL"/>
</dbReference>
<evidence type="ECO:0000256" key="8">
    <source>
        <dbReference type="ARBA" id="ARBA00023065"/>
    </source>
</evidence>
<feature type="non-terminal residue" evidence="16">
    <location>
        <position position="1"/>
    </location>
</feature>
<reference evidence="16" key="1">
    <citation type="submission" date="2021-09" db="EMBL/GenBank/DDBJ databases">
        <authorList>
            <consortium name="Pathogen Informatics"/>
        </authorList>
    </citation>
    <scope>NUCLEOTIDE SEQUENCE</scope>
</reference>
<evidence type="ECO:0000256" key="2">
    <source>
        <dbReference type="ARBA" id="ARBA00007193"/>
    </source>
</evidence>
<evidence type="ECO:0000256" key="9">
    <source>
        <dbReference type="ARBA" id="ARBA00023136"/>
    </source>
</evidence>
<dbReference type="InterPro" id="IPR001873">
    <property type="entry name" value="ENaC"/>
</dbReference>
<evidence type="ECO:0000256" key="10">
    <source>
        <dbReference type="ARBA" id="ARBA00023180"/>
    </source>
</evidence>